<dbReference type="PANTHER" id="PTHR46844:SF1">
    <property type="entry name" value="SLR5058 PROTEIN"/>
    <property type="match status" value="1"/>
</dbReference>
<evidence type="ECO:0000313" key="5">
    <source>
        <dbReference type="Proteomes" id="UP001500729"/>
    </source>
</evidence>
<gene>
    <name evidence="4" type="ORF">GCM10009533_40260</name>
</gene>
<keyword evidence="2" id="KW-0067">ATP-binding</keyword>
<dbReference type="RefSeq" id="WP_009945454.1">
    <property type="nucleotide sequence ID" value="NZ_BAAAGS010000027.1"/>
</dbReference>
<feature type="domain" description="NACHT" evidence="3">
    <location>
        <begin position="288"/>
        <end position="624"/>
    </location>
</feature>
<dbReference type="Gene3D" id="3.80.10.10">
    <property type="entry name" value="Ribonuclease Inhibitor"/>
    <property type="match status" value="1"/>
</dbReference>
<dbReference type="InterPro" id="IPR032675">
    <property type="entry name" value="LRR_dom_sf"/>
</dbReference>
<protein>
    <submittedName>
        <fullName evidence="4">NACHT domain-containing protein</fullName>
    </submittedName>
</protein>
<dbReference type="EMBL" id="BAAAGS010000027">
    <property type="protein sequence ID" value="GAA0536989.1"/>
    <property type="molecule type" value="Genomic_DNA"/>
</dbReference>
<dbReference type="PANTHER" id="PTHR46844">
    <property type="entry name" value="SLR5058 PROTEIN"/>
    <property type="match status" value="1"/>
</dbReference>
<proteinExistence type="predicted"/>
<organism evidence="4 5">
    <name type="scientific">Saccharopolyspora erythraea</name>
    <name type="common">Streptomyces erythraeus</name>
    <dbReference type="NCBI Taxonomy" id="1836"/>
    <lineage>
        <taxon>Bacteria</taxon>
        <taxon>Bacillati</taxon>
        <taxon>Actinomycetota</taxon>
        <taxon>Actinomycetes</taxon>
        <taxon>Pseudonocardiales</taxon>
        <taxon>Pseudonocardiaceae</taxon>
        <taxon>Saccharopolyspora</taxon>
    </lineage>
</organism>
<sequence>MTGLESAALGVGRSVVRQVALTWLAGRKAQVRRGAELTELIALRFGGVRQRGRNDLRRRFDELGELAGERLEELCEREFAGLDDAERVAALEAVAVALDEAELSDTTLFGAGLVPVELAKEVRRRVPSATRRAGLGETGRALFDRALDLCCVQVVHLVRELPEYGPRVAEEALRRATEVLSGVERLLARLPVTSLDAPAGADHDEEFRRRYLQAVADDLDDLELIGVRVHNFRPRTRLSVAYLSLSVNQEGPARAERRNPLTRHWFESDRRERGSNALRVESALSTSNLTLVRGEAGSGKSTLLRWLAVSASRANFGHDLEEWNGCVPILVKLRSYAGQALPQPEQFLPGPGGPMLGPITEGWTHRQLLAGRALLLVDGVDELTDGERPKVRRWLGRLLRSYPRTRIVVTSRPAAAGTKWLQSEGFAAVDLEPLNPGDVREFIDLWHAALLAGENALPFSRDQVEEHRRGLLSKLDARSHLRGLARSPLMCAMLCALHLDRGGDLPRDRKSLYEAALEMLLHQREDVRRIPVHNEISLPYRQKLLLLQDLAFWLNLNSRSELSREVAVSRVGRKLRAMSLDVTAEDCLEHLVQRSGVVREPVAGRIDFVHRTFQEFLAAREAADEGHVDLLVDKATSDLWRETVIMASALLNRPGRTELLTGILDRADGGRGRNPRRLRLLAASCRESLHELPPALGDRLDAAIHALVPPRNKRESQSLATVGESLLDHLPTDITNLTTAQAAACVRTAALVNGPGALELLTAYAADPRRDVQAEIRFGWDLFDPETYARKVLAHAPLHSGHLLVDRLEQVPHVGHMTALETLSVRIFETVSSLEFLSEAATLKSLVMNGNGVVSLRPLSKHTGLEVVGLGSAQEWADPDSLSGLVNLEELLMIQMETMDDTDFLVGLTGLRRLLISEARDLSGVGELSRTGALTVLDLHWYHDLGDELSAMSGITTLTLSSCGIDDLEPVTRMPALVRLSLRDCRQLSDFAPLARMRRLRELELAGLPAGTDLSPLAGTDIQVTLDEVRWESPGRD</sequence>
<dbReference type="InterPro" id="IPR054547">
    <property type="entry name" value="NNH1"/>
</dbReference>
<name>A0ABN1D8V6_SACER</name>
<dbReference type="Proteomes" id="UP001500729">
    <property type="component" value="Unassembled WGS sequence"/>
</dbReference>
<keyword evidence="5" id="KW-1185">Reference proteome</keyword>
<dbReference type="Pfam" id="PF22733">
    <property type="entry name" value="NNH1"/>
    <property type="match status" value="1"/>
</dbReference>
<dbReference type="InterPro" id="IPR007111">
    <property type="entry name" value="NACHT_NTPase"/>
</dbReference>
<evidence type="ECO:0000256" key="2">
    <source>
        <dbReference type="ARBA" id="ARBA00022840"/>
    </source>
</evidence>
<reference evidence="4 5" key="1">
    <citation type="journal article" date="2019" name="Int. J. Syst. Evol. Microbiol.">
        <title>The Global Catalogue of Microorganisms (GCM) 10K type strain sequencing project: providing services to taxonomists for standard genome sequencing and annotation.</title>
        <authorList>
            <consortium name="The Broad Institute Genomics Platform"/>
            <consortium name="The Broad Institute Genome Sequencing Center for Infectious Disease"/>
            <person name="Wu L."/>
            <person name="Ma J."/>
        </authorList>
    </citation>
    <scope>NUCLEOTIDE SEQUENCE [LARGE SCALE GENOMIC DNA]</scope>
    <source>
        <strain evidence="4 5">JCM 10303</strain>
    </source>
</reference>
<accession>A0ABN1D8V6</accession>
<evidence type="ECO:0000256" key="1">
    <source>
        <dbReference type="ARBA" id="ARBA00022741"/>
    </source>
</evidence>
<comment type="caution">
    <text evidence="4">The sequence shown here is derived from an EMBL/GenBank/DDBJ whole genome shotgun (WGS) entry which is preliminary data.</text>
</comment>
<dbReference type="SUPFAM" id="SSF52058">
    <property type="entry name" value="L domain-like"/>
    <property type="match status" value="1"/>
</dbReference>
<dbReference type="PROSITE" id="PS50837">
    <property type="entry name" value="NACHT"/>
    <property type="match status" value="1"/>
</dbReference>
<keyword evidence="1" id="KW-0547">Nucleotide-binding</keyword>
<evidence type="ECO:0000313" key="4">
    <source>
        <dbReference type="EMBL" id="GAA0536989.1"/>
    </source>
</evidence>
<dbReference type="SUPFAM" id="SSF52540">
    <property type="entry name" value="P-loop containing nucleoside triphosphate hydrolases"/>
    <property type="match status" value="1"/>
</dbReference>
<evidence type="ECO:0000259" key="3">
    <source>
        <dbReference type="PROSITE" id="PS50837"/>
    </source>
</evidence>
<dbReference type="Pfam" id="PF05729">
    <property type="entry name" value="NACHT"/>
    <property type="match status" value="1"/>
</dbReference>
<dbReference type="Gene3D" id="3.40.50.300">
    <property type="entry name" value="P-loop containing nucleotide triphosphate hydrolases"/>
    <property type="match status" value="1"/>
</dbReference>
<dbReference type="InterPro" id="IPR027417">
    <property type="entry name" value="P-loop_NTPase"/>
</dbReference>